<evidence type="ECO:0000259" key="1">
    <source>
        <dbReference type="PROSITE" id="PS51459"/>
    </source>
</evidence>
<dbReference type="InterPro" id="IPR003812">
    <property type="entry name" value="Fido"/>
</dbReference>
<organism evidence="2 3">
    <name type="scientific">Nanchangia anserum</name>
    <dbReference type="NCBI Taxonomy" id="2692125"/>
    <lineage>
        <taxon>Bacteria</taxon>
        <taxon>Bacillati</taxon>
        <taxon>Actinomycetota</taxon>
        <taxon>Actinomycetes</taxon>
        <taxon>Actinomycetales</taxon>
        <taxon>Actinomycetaceae</taxon>
        <taxon>Nanchangia</taxon>
    </lineage>
</organism>
<accession>A0A8I0GCY4</accession>
<reference evidence="2 3" key="1">
    <citation type="submission" date="2020-08" db="EMBL/GenBank/DDBJ databases">
        <title>Winkia gen. nov., sp. nov., isolated from faeces of the Anser albifrons in China.</title>
        <authorList>
            <person name="Liu Q."/>
        </authorList>
    </citation>
    <scope>NUCLEOTIDE SEQUENCE [LARGE SCALE GENOMIC DNA]</scope>
    <source>
        <strain evidence="2 3">C62</strain>
    </source>
</reference>
<dbReference type="Proteomes" id="UP000627538">
    <property type="component" value="Unassembled WGS sequence"/>
</dbReference>
<name>A0A8I0GCY4_9ACTO</name>
<dbReference type="PROSITE" id="PS51459">
    <property type="entry name" value="FIDO"/>
    <property type="match status" value="1"/>
</dbReference>
<evidence type="ECO:0000313" key="3">
    <source>
        <dbReference type="Proteomes" id="UP000627538"/>
    </source>
</evidence>
<dbReference type="InterPro" id="IPR036597">
    <property type="entry name" value="Fido-like_dom_sf"/>
</dbReference>
<protein>
    <submittedName>
        <fullName evidence="2">Fic family protein</fullName>
    </submittedName>
</protein>
<proteinExistence type="predicted"/>
<dbReference type="Gene3D" id="1.20.120.1870">
    <property type="entry name" value="Fic/DOC protein, Fido domain"/>
    <property type="match status" value="1"/>
</dbReference>
<dbReference type="InterPro" id="IPR053737">
    <property type="entry name" value="Type_II_TA_Toxin"/>
</dbReference>
<feature type="domain" description="Fido" evidence="1">
    <location>
        <begin position="1"/>
        <end position="128"/>
    </location>
</feature>
<sequence length="135" mass="14512">MDDIAAWVAWLSARACDFNATCCGPGRVLRDRGALEGACGRPFAGFGGHELYDTMPAKAVALLTGVALAHPFDDGNKRTAWAVMGDYLAAFGLECDWQRLDPCEIETIVIGLITGDVSETDATKWLARHLIALRG</sequence>
<dbReference type="SUPFAM" id="SSF140931">
    <property type="entry name" value="Fic-like"/>
    <property type="match status" value="1"/>
</dbReference>
<dbReference type="EMBL" id="JACRUO010000001">
    <property type="protein sequence ID" value="MBD3689860.1"/>
    <property type="molecule type" value="Genomic_DNA"/>
</dbReference>
<evidence type="ECO:0000313" key="2">
    <source>
        <dbReference type="EMBL" id="MBD3689860.1"/>
    </source>
</evidence>
<comment type="caution">
    <text evidence="2">The sequence shown here is derived from an EMBL/GenBank/DDBJ whole genome shotgun (WGS) entry which is preliminary data.</text>
</comment>
<dbReference type="AlphaFoldDB" id="A0A8I0GCY4"/>
<gene>
    <name evidence="2" type="ORF">H8R10_06435</name>
</gene>
<keyword evidence="3" id="KW-1185">Reference proteome</keyword>
<dbReference type="RefSeq" id="WP_191071880.1">
    <property type="nucleotide sequence ID" value="NZ_CP060506.1"/>
</dbReference>
<dbReference type="Pfam" id="PF02661">
    <property type="entry name" value="Fic"/>
    <property type="match status" value="1"/>
</dbReference>